<evidence type="ECO:0000313" key="3">
    <source>
        <dbReference type="Proteomes" id="UP000254618"/>
    </source>
</evidence>
<name>A0A378QSJ9_9GAMM</name>
<accession>A0A378QSJ9</accession>
<dbReference type="Proteomes" id="UP000254618">
    <property type="component" value="Unassembled WGS sequence"/>
</dbReference>
<dbReference type="RefSeq" id="WP_115237080.1">
    <property type="nucleotide sequence ID" value="NZ_UGQF01000001.1"/>
</dbReference>
<dbReference type="Pfam" id="PF15607">
    <property type="entry name" value="Ntox44"/>
    <property type="match status" value="1"/>
</dbReference>
<dbReference type="InterPro" id="IPR028946">
    <property type="entry name" value="Ntox44"/>
</dbReference>
<organism evidence="2 3">
    <name type="scientific">Moraxella equi</name>
    <dbReference type="NCBI Taxonomy" id="60442"/>
    <lineage>
        <taxon>Bacteria</taxon>
        <taxon>Pseudomonadati</taxon>
        <taxon>Pseudomonadota</taxon>
        <taxon>Gammaproteobacteria</taxon>
        <taxon>Moraxellales</taxon>
        <taxon>Moraxellaceae</taxon>
        <taxon>Moraxella</taxon>
    </lineage>
</organism>
<sequence length="404" mass="46323">MSNPALKKNIYAQLRIMIKPPLTADSFRCTVIATKFAYFKGVTREDSQPIKMEQVKFKRNSRYDKNGYLAIEIDPVVLFEAKNGIDKVVYTPNNRSNNVGFKIYQKDTKGDFKKVRDVYGDWFYEGGTPTVLTWGVTQGVNGQSVETKKEQKIPTKSVCTHKADGAIEVAKYIVGEIKRNVKSLVAQKIRYHNTGEIGAELQREFDKINQSVNKITQQHGGGAIRYPVNSRRGGTAVSLWTEMVDTNKPWDHKWQLVQDDRFNKNSKITVHRPTQKGTPSESHYHKYKNYDYFYDVWSNIHYGYVGLSVGFSEQALLSGSWVQQVGSDIISAFKERRLPRADTLDDNTAMKIGFELYKKRGKFADKLTPEDMLYILDNTPQNQLPNSKQIHWCNNPSNPNRIKK</sequence>
<proteinExistence type="predicted"/>
<reference evidence="2 3" key="1">
    <citation type="submission" date="2018-06" db="EMBL/GenBank/DDBJ databases">
        <authorList>
            <consortium name="Pathogen Informatics"/>
            <person name="Doyle S."/>
        </authorList>
    </citation>
    <scope>NUCLEOTIDE SEQUENCE [LARGE SCALE GENOMIC DNA]</scope>
    <source>
        <strain evidence="2 3">NCTC11012</strain>
    </source>
</reference>
<protein>
    <recommendedName>
        <fullName evidence="1">Bacterial toxin 44 domain-containing protein</fullName>
    </recommendedName>
</protein>
<dbReference type="AlphaFoldDB" id="A0A378QSJ9"/>
<evidence type="ECO:0000313" key="2">
    <source>
        <dbReference type="EMBL" id="STZ03671.1"/>
    </source>
</evidence>
<evidence type="ECO:0000259" key="1">
    <source>
        <dbReference type="Pfam" id="PF15607"/>
    </source>
</evidence>
<dbReference type="EMBL" id="UGQF01000001">
    <property type="protein sequence ID" value="STZ03671.1"/>
    <property type="molecule type" value="Genomic_DNA"/>
</dbReference>
<feature type="domain" description="Bacterial toxin 44" evidence="1">
    <location>
        <begin position="240"/>
        <end position="358"/>
    </location>
</feature>
<gene>
    <name evidence="2" type="ORF">NCTC11012_01925</name>
</gene>